<dbReference type="STRING" id="363999.A0A439D911"/>
<feature type="domain" description="Rhodopsin" evidence="8">
    <location>
        <begin position="34"/>
        <end position="271"/>
    </location>
</feature>
<dbReference type="AlphaFoldDB" id="A0A439D911"/>
<comment type="subcellular location">
    <subcellularLocation>
        <location evidence="1">Membrane</location>
        <topology evidence="1">Multi-pass membrane protein</topology>
    </subcellularLocation>
</comment>
<dbReference type="EMBL" id="RYZI01000099">
    <property type="protein sequence ID" value="RWA10856.1"/>
    <property type="molecule type" value="Genomic_DNA"/>
</dbReference>
<reference evidence="9 10" key="1">
    <citation type="submission" date="2018-12" db="EMBL/GenBank/DDBJ databases">
        <title>Draft genome sequence of Xylaria grammica IHI A82.</title>
        <authorList>
            <person name="Buettner E."/>
            <person name="Kellner H."/>
        </authorList>
    </citation>
    <scope>NUCLEOTIDE SEQUENCE [LARGE SCALE GENOMIC DNA]</scope>
    <source>
        <strain evidence="9 10">IHI A82</strain>
    </source>
</reference>
<keyword evidence="2 7" id="KW-0812">Transmembrane</keyword>
<feature type="transmembrane region" description="Helical" evidence="7">
    <location>
        <begin position="99"/>
        <end position="120"/>
    </location>
</feature>
<protein>
    <recommendedName>
        <fullName evidence="8">Rhodopsin domain-containing protein</fullName>
    </recommendedName>
</protein>
<name>A0A439D911_9PEZI</name>
<evidence type="ECO:0000256" key="7">
    <source>
        <dbReference type="SAM" id="Phobius"/>
    </source>
</evidence>
<feature type="transmembrane region" description="Helical" evidence="7">
    <location>
        <begin position="132"/>
        <end position="151"/>
    </location>
</feature>
<dbReference type="InterPro" id="IPR052337">
    <property type="entry name" value="SAT4-like"/>
</dbReference>
<evidence type="ECO:0000313" key="9">
    <source>
        <dbReference type="EMBL" id="RWA10856.1"/>
    </source>
</evidence>
<feature type="transmembrane region" description="Helical" evidence="7">
    <location>
        <begin position="246"/>
        <end position="270"/>
    </location>
</feature>
<dbReference type="InterPro" id="IPR049326">
    <property type="entry name" value="Rhodopsin_dom_fungi"/>
</dbReference>
<evidence type="ECO:0000256" key="1">
    <source>
        <dbReference type="ARBA" id="ARBA00004141"/>
    </source>
</evidence>
<organism evidence="9 10">
    <name type="scientific">Xylaria grammica</name>
    <dbReference type="NCBI Taxonomy" id="363999"/>
    <lineage>
        <taxon>Eukaryota</taxon>
        <taxon>Fungi</taxon>
        <taxon>Dikarya</taxon>
        <taxon>Ascomycota</taxon>
        <taxon>Pezizomycotina</taxon>
        <taxon>Sordariomycetes</taxon>
        <taxon>Xylariomycetidae</taxon>
        <taxon>Xylariales</taxon>
        <taxon>Xylariaceae</taxon>
        <taxon>Xylaria</taxon>
    </lineage>
</organism>
<feature type="compositionally biased region" description="Polar residues" evidence="6">
    <location>
        <begin position="303"/>
        <end position="321"/>
    </location>
</feature>
<evidence type="ECO:0000259" key="8">
    <source>
        <dbReference type="Pfam" id="PF20684"/>
    </source>
</evidence>
<evidence type="ECO:0000256" key="4">
    <source>
        <dbReference type="ARBA" id="ARBA00023136"/>
    </source>
</evidence>
<feature type="compositionally biased region" description="Low complexity" evidence="6">
    <location>
        <begin position="281"/>
        <end position="295"/>
    </location>
</feature>
<evidence type="ECO:0000256" key="2">
    <source>
        <dbReference type="ARBA" id="ARBA00022692"/>
    </source>
</evidence>
<keyword evidence="10" id="KW-1185">Reference proteome</keyword>
<comment type="similarity">
    <text evidence="5">Belongs to the SAT4 family.</text>
</comment>
<evidence type="ECO:0000256" key="6">
    <source>
        <dbReference type="SAM" id="MobiDB-lite"/>
    </source>
</evidence>
<evidence type="ECO:0000313" key="10">
    <source>
        <dbReference type="Proteomes" id="UP000286045"/>
    </source>
</evidence>
<proteinExistence type="inferred from homology"/>
<feature type="transmembrane region" description="Helical" evidence="7">
    <location>
        <begin position="20"/>
        <end position="38"/>
    </location>
</feature>
<sequence length="352" mass="39219">MASLSDEELAKDQSHQLYPIFIVFTILPLIAVTLRIVARRVTHQELWYDDWLIIVAVTLCVVQLSFLIEAIRYGMGKHIQVVPQSSVAPYLMYTYLSELYYAVDVTLIKLSILTLYLRLFNVNRRFKRSCHVMMVFVLAWGIAVVSTTLFQCTPVRAAWDKTIPGLKCFNLRAFLIGSNVPNILADAVIIILPMPLLWGLKLSLLRKLGLIALFLVAAVTTAVSLTRVIFNATIGLMDVTWDYVTVAILSTVEVNVGVCCACMPVMYPLFRFLIGDRISKTPTSSSNPSSGYGRQSSRKRQRLGSSDRGQSDTDQLWSTSVGGNGAPAEGREIPMDRIMVTHDVSVWPPPAD</sequence>
<keyword evidence="3 7" id="KW-1133">Transmembrane helix</keyword>
<gene>
    <name evidence="9" type="ORF">EKO27_g4274</name>
</gene>
<feature type="region of interest" description="Disordered" evidence="6">
    <location>
        <begin position="281"/>
        <end position="339"/>
    </location>
</feature>
<evidence type="ECO:0000256" key="3">
    <source>
        <dbReference type="ARBA" id="ARBA00022989"/>
    </source>
</evidence>
<feature type="transmembrane region" description="Helical" evidence="7">
    <location>
        <begin position="50"/>
        <end position="68"/>
    </location>
</feature>
<feature type="transmembrane region" description="Helical" evidence="7">
    <location>
        <begin position="210"/>
        <end position="234"/>
    </location>
</feature>
<dbReference type="PANTHER" id="PTHR33048:SF47">
    <property type="entry name" value="INTEGRAL MEMBRANE PROTEIN-RELATED"/>
    <property type="match status" value="1"/>
</dbReference>
<keyword evidence="4 7" id="KW-0472">Membrane</keyword>
<dbReference type="GO" id="GO:0016020">
    <property type="term" value="C:membrane"/>
    <property type="evidence" value="ECO:0007669"/>
    <property type="project" value="UniProtKB-SubCell"/>
</dbReference>
<feature type="transmembrane region" description="Helical" evidence="7">
    <location>
        <begin position="171"/>
        <end position="198"/>
    </location>
</feature>
<comment type="caution">
    <text evidence="9">The sequence shown here is derived from an EMBL/GenBank/DDBJ whole genome shotgun (WGS) entry which is preliminary data.</text>
</comment>
<accession>A0A439D911</accession>
<evidence type="ECO:0000256" key="5">
    <source>
        <dbReference type="ARBA" id="ARBA00038359"/>
    </source>
</evidence>
<dbReference type="Proteomes" id="UP000286045">
    <property type="component" value="Unassembled WGS sequence"/>
</dbReference>
<dbReference type="PANTHER" id="PTHR33048">
    <property type="entry name" value="PTH11-LIKE INTEGRAL MEMBRANE PROTEIN (AFU_ORTHOLOGUE AFUA_5G11245)"/>
    <property type="match status" value="1"/>
</dbReference>
<dbReference type="Pfam" id="PF20684">
    <property type="entry name" value="Fung_rhodopsin"/>
    <property type="match status" value="1"/>
</dbReference>